<dbReference type="InterPro" id="IPR005135">
    <property type="entry name" value="Endo/exonuclease/phosphatase"/>
</dbReference>
<reference evidence="3 4" key="1">
    <citation type="submission" date="2023-10" db="EMBL/GenBank/DDBJ databases">
        <title>Chromosome-scale genome assembly provides insights into flower coloration mechanisms of Canna indica.</title>
        <authorList>
            <person name="Li C."/>
        </authorList>
    </citation>
    <scope>NUCLEOTIDE SEQUENCE [LARGE SCALE GENOMIC DNA]</scope>
    <source>
        <tissue evidence="3">Flower</tissue>
    </source>
</reference>
<feature type="domain" description="Endonuclease/exonuclease/phosphatase" evidence="2">
    <location>
        <begin position="220"/>
        <end position="439"/>
    </location>
</feature>
<evidence type="ECO:0000256" key="1">
    <source>
        <dbReference type="SAM" id="MobiDB-lite"/>
    </source>
</evidence>
<organism evidence="3 4">
    <name type="scientific">Canna indica</name>
    <name type="common">Indian-shot</name>
    <dbReference type="NCBI Taxonomy" id="4628"/>
    <lineage>
        <taxon>Eukaryota</taxon>
        <taxon>Viridiplantae</taxon>
        <taxon>Streptophyta</taxon>
        <taxon>Embryophyta</taxon>
        <taxon>Tracheophyta</taxon>
        <taxon>Spermatophyta</taxon>
        <taxon>Magnoliopsida</taxon>
        <taxon>Liliopsida</taxon>
        <taxon>Zingiberales</taxon>
        <taxon>Cannaceae</taxon>
        <taxon>Canna</taxon>
    </lineage>
</organism>
<dbReference type="Gene3D" id="3.60.10.10">
    <property type="entry name" value="Endonuclease/exonuclease/phosphatase"/>
    <property type="match status" value="1"/>
</dbReference>
<dbReference type="PANTHER" id="PTHR35218">
    <property type="entry name" value="RNASE H DOMAIN-CONTAINING PROTEIN"/>
    <property type="match status" value="1"/>
</dbReference>
<proteinExistence type="predicted"/>
<keyword evidence="4" id="KW-1185">Reference proteome</keyword>
<dbReference type="EMBL" id="CP136892">
    <property type="protein sequence ID" value="WOL02402.1"/>
    <property type="molecule type" value="Genomic_DNA"/>
</dbReference>
<dbReference type="Pfam" id="PF03372">
    <property type="entry name" value="Exo_endo_phos"/>
    <property type="match status" value="1"/>
</dbReference>
<evidence type="ECO:0000313" key="3">
    <source>
        <dbReference type="EMBL" id="WOL02402.1"/>
    </source>
</evidence>
<dbReference type="InterPro" id="IPR036691">
    <property type="entry name" value="Endo/exonu/phosph_ase_sf"/>
</dbReference>
<sequence>METSPTNHAVPSSTPGTPKESHAVAASILGTPPTIIHAVSTSVPGIPPSTDDNLTLRLVEHEDETDLRESTYCLVGKLWTDKHQTLSTLQMVLSSIWNNSIGFRCEKVDHRVYKFYFSDQIQMKKNTSKPVLVIQKSTSRDSTMGRRKRTCRIRFPPGTILDPTLGYPGTNQKYSYWKLNISSHWNSREGGCILNQRFTRFHYKSQPKLAPTSPMNTLIWNCQGLGNPLTIRHLRNLRFLHSPDCLFLMEIKQDDNRFKNLLQQCGFDQCFIIPAVGIAGGLILAWKSHFNVQILSSDSFYIHATCDTTDGLSRWQFFGLHLHCDRATRKQQIQFLLRKTRNRNRSILLGGDFNTIMRASEKMGGQDFNCSMAKDLSQLLNEGELLEFPTSGHAFTWSNKRASPHHIEKVLDRFLTTSDWQDTWKNWYVFHLGVMGSDHCRLLLRPVNHKNKRKDFKFDKRCLAIPAISSIVSEA</sequence>
<protein>
    <recommendedName>
        <fullName evidence="2">Endonuclease/exonuclease/phosphatase domain-containing protein</fullName>
    </recommendedName>
</protein>
<name>A0AAQ3K9L5_9LILI</name>
<dbReference type="Proteomes" id="UP001327560">
    <property type="component" value="Chromosome 3"/>
</dbReference>
<feature type="compositionally biased region" description="Polar residues" evidence="1">
    <location>
        <begin position="1"/>
        <end position="16"/>
    </location>
</feature>
<dbReference type="GO" id="GO:0003824">
    <property type="term" value="F:catalytic activity"/>
    <property type="evidence" value="ECO:0007669"/>
    <property type="project" value="InterPro"/>
</dbReference>
<dbReference type="SUPFAM" id="SSF56219">
    <property type="entry name" value="DNase I-like"/>
    <property type="match status" value="1"/>
</dbReference>
<gene>
    <name evidence="3" type="ORF">Cni_G11121</name>
</gene>
<dbReference type="AlphaFoldDB" id="A0AAQ3K9L5"/>
<evidence type="ECO:0000313" key="4">
    <source>
        <dbReference type="Proteomes" id="UP001327560"/>
    </source>
</evidence>
<dbReference type="PANTHER" id="PTHR35218:SF9">
    <property type="entry name" value="ENDONUCLEASE_EXONUCLEASE_PHOSPHATASE DOMAIN-CONTAINING PROTEIN"/>
    <property type="match status" value="1"/>
</dbReference>
<evidence type="ECO:0000259" key="2">
    <source>
        <dbReference type="Pfam" id="PF03372"/>
    </source>
</evidence>
<accession>A0AAQ3K9L5</accession>
<feature type="region of interest" description="Disordered" evidence="1">
    <location>
        <begin position="1"/>
        <end position="21"/>
    </location>
</feature>